<proteinExistence type="predicted"/>
<dbReference type="EMBL" id="JABBGJ010000034">
    <property type="protein sequence ID" value="NMM01886.1"/>
    <property type="molecule type" value="Genomic_DNA"/>
</dbReference>
<dbReference type="Proteomes" id="UP000544134">
    <property type="component" value="Unassembled WGS sequence"/>
</dbReference>
<dbReference type="RefSeq" id="WP_169488708.1">
    <property type="nucleotide sequence ID" value="NZ_JABBGJ010000034.1"/>
</dbReference>
<keyword evidence="3" id="KW-1185">Reference proteome</keyword>
<protein>
    <submittedName>
        <fullName evidence="2">Uncharacterized protein</fullName>
    </submittedName>
</protein>
<evidence type="ECO:0000256" key="1">
    <source>
        <dbReference type="SAM" id="SignalP"/>
    </source>
</evidence>
<sequence>MNALFRSTLLAAMVVLPAEAFAQSIVQVDETQVETIAYANVGPVSAPAQVHTNPANDYAGTLAGTLSDTEFNPATDLGLKSIYVRH</sequence>
<reference evidence="2 3" key="1">
    <citation type="submission" date="2020-04" db="EMBL/GenBank/DDBJ databases">
        <title>Paraburkholderia sp. RP-4-7 isolated from soil.</title>
        <authorList>
            <person name="Dahal R.H."/>
        </authorList>
    </citation>
    <scope>NUCLEOTIDE SEQUENCE [LARGE SCALE GENOMIC DNA]</scope>
    <source>
        <strain evidence="2 3">RP-4-7</strain>
    </source>
</reference>
<evidence type="ECO:0000313" key="3">
    <source>
        <dbReference type="Proteomes" id="UP000544134"/>
    </source>
</evidence>
<gene>
    <name evidence="2" type="ORF">HHL24_28630</name>
</gene>
<name>A0A848ILW2_9BURK</name>
<feature type="chain" id="PRO_5032842036" evidence="1">
    <location>
        <begin position="23"/>
        <end position="86"/>
    </location>
</feature>
<feature type="signal peptide" evidence="1">
    <location>
        <begin position="1"/>
        <end position="22"/>
    </location>
</feature>
<organism evidence="2 3">
    <name type="scientific">Paraburkholderia polaris</name>
    <dbReference type="NCBI Taxonomy" id="2728848"/>
    <lineage>
        <taxon>Bacteria</taxon>
        <taxon>Pseudomonadati</taxon>
        <taxon>Pseudomonadota</taxon>
        <taxon>Betaproteobacteria</taxon>
        <taxon>Burkholderiales</taxon>
        <taxon>Burkholderiaceae</taxon>
        <taxon>Paraburkholderia</taxon>
    </lineage>
</organism>
<accession>A0A848ILW2</accession>
<dbReference type="AlphaFoldDB" id="A0A848ILW2"/>
<evidence type="ECO:0000313" key="2">
    <source>
        <dbReference type="EMBL" id="NMM01886.1"/>
    </source>
</evidence>
<keyword evidence="1" id="KW-0732">Signal</keyword>
<comment type="caution">
    <text evidence="2">The sequence shown here is derived from an EMBL/GenBank/DDBJ whole genome shotgun (WGS) entry which is preliminary data.</text>
</comment>